<comment type="caution">
    <text evidence="2">The sequence shown here is derived from an EMBL/GenBank/DDBJ whole genome shotgun (WGS) entry which is preliminary data.</text>
</comment>
<sequence>MKKIALFSFAVFSIVSISACTKNSDNKYDSVISDLKSELAVKSDSKLTIGKYKWIYKVVHNVTNADMSKGDMIEVYPKSERDSEKLSNINTDSQMNDIYAQSKIVTLQKIVSKIAKKLPNDNSGIELGYQSEQKSKGLIPIASSVKSMDVIPIHD</sequence>
<evidence type="ECO:0008006" key="4">
    <source>
        <dbReference type="Google" id="ProtNLM"/>
    </source>
</evidence>
<name>A0A0V8DY86_LACLL</name>
<gene>
    <name evidence="2" type="ORF">M20_2305</name>
</gene>
<keyword evidence="1" id="KW-0732">Signal</keyword>
<feature type="chain" id="PRO_5038419372" description="Lipoprotein" evidence="1">
    <location>
        <begin position="20"/>
        <end position="155"/>
    </location>
</feature>
<dbReference type="PATRIC" id="fig|1360.114.peg.1525"/>
<accession>A0A0V8DY86</accession>
<proteinExistence type="predicted"/>
<dbReference type="AlphaFoldDB" id="A0A0V8DY86"/>
<dbReference type="Proteomes" id="UP000053719">
    <property type="component" value="Unassembled WGS sequence"/>
</dbReference>
<dbReference type="RefSeq" id="WP_058212149.1">
    <property type="nucleotide sequence ID" value="NZ_CP173185.1"/>
</dbReference>
<organism evidence="2 3">
    <name type="scientific">Lactococcus lactis subsp. lactis</name>
    <name type="common">Streptococcus lactis</name>
    <dbReference type="NCBI Taxonomy" id="1360"/>
    <lineage>
        <taxon>Bacteria</taxon>
        <taxon>Bacillati</taxon>
        <taxon>Bacillota</taxon>
        <taxon>Bacilli</taxon>
        <taxon>Lactobacillales</taxon>
        <taxon>Streptococcaceae</taxon>
        <taxon>Lactococcus</taxon>
    </lineage>
</organism>
<evidence type="ECO:0000313" key="2">
    <source>
        <dbReference type="EMBL" id="KSU18351.1"/>
    </source>
</evidence>
<protein>
    <recommendedName>
        <fullName evidence="4">Lipoprotein</fullName>
    </recommendedName>
</protein>
<dbReference type="EMBL" id="LKLU01000132">
    <property type="protein sequence ID" value="KSU18351.1"/>
    <property type="molecule type" value="Genomic_DNA"/>
</dbReference>
<dbReference type="PROSITE" id="PS51257">
    <property type="entry name" value="PROKAR_LIPOPROTEIN"/>
    <property type="match status" value="1"/>
</dbReference>
<feature type="signal peptide" evidence="1">
    <location>
        <begin position="1"/>
        <end position="19"/>
    </location>
</feature>
<evidence type="ECO:0000313" key="3">
    <source>
        <dbReference type="Proteomes" id="UP000053719"/>
    </source>
</evidence>
<reference evidence="3" key="1">
    <citation type="submission" date="2015-10" db="EMBL/GenBank/DDBJ databases">
        <title>Draft Genome Sequences of 11 Lactococcus lactis subspecies cremoris strains.</title>
        <authorList>
            <person name="Wels M."/>
            <person name="Backus L."/>
            <person name="Boekhorst J."/>
            <person name="Dijkstra A."/>
            <person name="Beerthuizen M."/>
            <person name="Kelly W."/>
            <person name="Siezen R."/>
            <person name="Bachmann H."/>
            <person name="Van Hijum S."/>
        </authorList>
    </citation>
    <scope>NUCLEOTIDE SEQUENCE [LARGE SCALE GENOMIC DNA]</scope>
    <source>
        <strain evidence="3">M20</strain>
    </source>
</reference>
<evidence type="ECO:0000256" key="1">
    <source>
        <dbReference type="SAM" id="SignalP"/>
    </source>
</evidence>